<name>A0A6J5RSF3_9CAUD</name>
<protein>
    <submittedName>
        <fullName evidence="1">Uncharacterized protein</fullName>
    </submittedName>
</protein>
<organism evidence="1">
    <name type="scientific">uncultured Caudovirales phage</name>
    <dbReference type="NCBI Taxonomy" id="2100421"/>
    <lineage>
        <taxon>Viruses</taxon>
        <taxon>Duplodnaviria</taxon>
        <taxon>Heunggongvirae</taxon>
        <taxon>Uroviricota</taxon>
        <taxon>Caudoviricetes</taxon>
        <taxon>Peduoviridae</taxon>
        <taxon>Maltschvirus</taxon>
        <taxon>Maltschvirus maltsch</taxon>
    </lineage>
</organism>
<reference evidence="1" key="1">
    <citation type="submission" date="2020-05" db="EMBL/GenBank/DDBJ databases">
        <authorList>
            <person name="Chiriac C."/>
            <person name="Salcher M."/>
            <person name="Ghai R."/>
            <person name="Kavagutti S V."/>
        </authorList>
    </citation>
    <scope>NUCLEOTIDE SEQUENCE</scope>
</reference>
<gene>
    <name evidence="1" type="ORF">UFOVP1290_128</name>
</gene>
<dbReference type="EMBL" id="LR797252">
    <property type="protein sequence ID" value="CAB4196608.1"/>
    <property type="molecule type" value="Genomic_DNA"/>
</dbReference>
<proteinExistence type="predicted"/>
<accession>A0A6J5RSF3</accession>
<evidence type="ECO:0000313" key="1">
    <source>
        <dbReference type="EMBL" id="CAB4196608.1"/>
    </source>
</evidence>
<sequence>MKCPKCKTDLVEKPLIDEPFISDSHYFVCRKCCAFEYKKFVIDGDYHIQYKIFIKDKIIESIKYGDNIYNFTELSQILHCCSAKIVTINQFSELEDYEDIKSYEKIFDRLMKLVVFS</sequence>